<evidence type="ECO:0000256" key="7">
    <source>
        <dbReference type="SAM" id="MobiDB-lite"/>
    </source>
</evidence>
<dbReference type="GO" id="GO:0005313">
    <property type="term" value="F:L-glutamate transmembrane transporter activity"/>
    <property type="evidence" value="ECO:0007669"/>
    <property type="project" value="TreeGrafter"/>
</dbReference>
<feature type="transmembrane region" description="Helical" evidence="6">
    <location>
        <begin position="96"/>
        <end position="116"/>
    </location>
</feature>
<keyword evidence="2 6" id="KW-0813">Transport</keyword>
<reference evidence="8" key="1">
    <citation type="journal article" date="2021" name="Nat. Commun.">
        <title>Genetic determinants of endophytism in the Arabidopsis root mycobiome.</title>
        <authorList>
            <person name="Mesny F."/>
            <person name="Miyauchi S."/>
            <person name="Thiergart T."/>
            <person name="Pickel B."/>
            <person name="Atanasova L."/>
            <person name="Karlsson M."/>
            <person name="Huettel B."/>
            <person name="Barry K.W."/>
            <person name="Haridas S."/>
            <person name="Chen C."/>
            <person name="Bauer D."/>
            <person name="Andreopoulos W."/>
            <person name="Pangilinan J."/>
            <person name="LaButti K."/>
            <person name="Riley R."/>
            <person name="Lipzen A."/>
            <person name="Clum A."/>
            <person name="Drula E."/>
            <person name="Henrissat B."/>
            <person name="Kohler A."/>
            <person name="Grigoriev I.V."/>
            <person name="Martin F.M."/>
            <person name="Hacquard S."/>
        </authorList>
    </citation>
    <scope>NUCLEOTIDE SEQUENCE</scope>
    <source>
        <strain evidence="8">MPI-CAGE-AT-0016</strain>
    </source>
</reference>
<dbReference type="GO" id="GO:0015175">
    <property type="term" value="F:neutral L-amino acid transmembrane transporter activity"/>
    <property type="evidence" value="ECO:0007669"/>
    <property type="project" value="TreeGrafter"/>
</dbReference>
<accession>A0A8K0TLK9</accession>
<keyword evidence="9" id="KW-1185">Reference proteome</keyword>
<dbReference type="GO" id="GO:0005886">
    <property type="term" value="C:plasma membrane"/>
    <property type="evidence" value="ECO:0007669"/>
    <property type="project" value="TreeGrafter"/>
</dbReference>
<dbReference type="InterPro" id="IPR001991">
    <property type="entry name" value="Na-dicarboxylate_symporter"/>
</dbReference>
<dbReference type="InterPro" id="IPR036458">
    <property type="entry name" value="Na:dicarbo_symporter_sf"/>
</dbReference>
<dbReference type="EMBL" id="JAGPXD010000001">
    <property type="protein sequence ID" value="KAH7374589.1"/>
    <property type="molecule type" value="Genomic_DNA"/>
</dbReference>
<feature type="transmembrane region" description="Helical" evidence="6">
    <location>
        <begin position="242"/>
        <end position="264"/>
    </location>
</feature>
<feature type="transmembrane region" description="Helical" evidence="6">
    <location>
        <begin position="199"/>
        <end position="222"/>
    </location>
</feature>
<comment type="similarity">
    <text evidence="6">Belongs to the dicarboxylate/amino acid:cation symporter (DAACS) (TC 2.A.23) family.</text>
</comment>
<sequence>MADVEKRAIEANDKNLQESSSFGSPRDQPTTVTNAYEEEEERKPWPARWLELGHVSQIILAAAIALAIGLGISAGVGSENIHPAAGGILEIPGRLWLRALQAVVIPMIICAMILAVQSLREITSGGKILGRWTVGYYVITTVVAIAFSIVMTSQVWAPLMEIANIEGPEESTTQYETGAKQEPYQMVQTLFYTLVPNNIFASLASMELLHILITSVVLGYLIKPGNSSILRAVKEVNEMISVVIVFLIKLAPFGVFFLILPNMFRLNVQDVGKNLGILIGGSISSMLIHLWVVLPLIYFGFTRQNPYPVWFKSSKAWITAWGTASSAATLPVTLRVCRERGNPKTVVDFAVPLGCVINMDGTSIYFPMVVVLLAETSGKSLTAVEYILLLLLSTLCAIGTTPIPSSSLVLTVMIATTLGIDNEGMFGVVMAIDWFIDRFRTMVNVSGDIFAAGILTKVTGIVDPEILSEDELERVQSQPVRQNDERV</sequence>
<protein>
    <recommendedName>
        <fullName evidence="6">Amino acid transporter</fullName>
    </recommendedName>
</protein>
<evidence type="ECO:0000256" key="2">
    <source>
        <dbReference type="ARBA" id="ARBA00022448"/>
    </source>
</evidence>
<feature type="region of interest" description="Disordered" evidence="7">
    <location>
        <begin position="1"/>
        <end position="40"/>
    </location>
</feature>
<feature type="transmembrane region" description="Helical" evidence="6">
    <location>
        <begin position="128"/>
        <end position="151"/>
    </location>
</feature>
<feature type="transmembrane region" description="Helical" evidence="6">
    <location>
        <begin position="386"/>
        <end position="403"/>
    </location>
</feature>
<dbReference type="PRINTS" id="PR00173">
    <property type="entry name" value="EDTRNSPORT"/>
</dbReference>
<dbReference type="AlphaFoldDB" id="A0A8K0TLK9"/>
<dbReference type="GO" id="GO:0015501">
    <property type="term" value="F:glutamate:sodium symporter activity"/>
    <property type="evidence" value="ECO:0007669"/>
    <property type="project" value="TreeGrafter"/>
</dbReference>
<dbReference type="InterPro" id="IPR050746">
    <property type="entry name" value="DAACS"/>
</dbReference>
<comment type="subcellular location">
    <subcellularLocation>
        <location evidence="1 6">Membrane</location>
        <topology evidence="1 6">Multi-pass membrane protein</topology>
    </subcellularLocation>
</comment>
<evidence type="ECO:0000256" key="4">
    <source>
        <dbReference type="ARBA" id="ARBA00022989"/>
    </source>
</evidence>
<dbReference type="Pfam" id="PF00375">
    <property type="entry name" value="SDF"/>
    <property type="match status" value="1"/>
</dbReference>
<evidence type="ECO:0000313" key="9">
    <source>
        <dbReference type="Proteomes" id="UP000813385"/>
    </source>
</evidence>
<feature type="compositionally biased region" description="Polar residues" evidence="7">
    <location>
        <begin position="17"/>
        <end position="34"/>
    </location>
</feature>
<keyword evidence="4 6" id="KW-1133">Transmembrane helix</keyword>
<evidence type="ECO:0000256" key="1">
    <source>
        <dbReference type="ARBA" id="ARBA00004141"/>
    </source>
</evidence>
<keyword evidence="5 6" id="KW-0472">Membrane</keyword>
<feature type="compositionally biased region" description="Basic and acidic residues" evidence="7">
    <location>
        <begin position="1"/>
        <end position="16"/>
    </location>
</feature>
<evidence type="ECO:0000256" key="5">
    <source>
        <dbReference type="ARBA" id="ARBA00023136"/>
    </source>
</evidence>
<feature type="transmembrane region" description="Helical" evidence="6">
    <location>
        <begin position="349"/>
        <end position="374"/>
    </location>
</feature>
<dbReference type="PANTHER" id="PTHR11958:SF63">
    <property type="entry name" value="AMINO ACID TRANSPORTER"/>
    <property type="match status" value="1"/>
</dbReference>
<dbReference type="Proteomes" id="UP000813385">
    <property type="component" value="Unassembled WGS sequence"/>
</dbReference>
<dbReference type="PANTHER" id="PTHR11958">
    <property type="entry name" value="SODIUM/DICARBOXYLATE SYMPORTER-RELATED"/>
    <property type="match status" value="1"/>
</dbReference>
<evidence type="ECO:0000256" key="6">
    <source>
        <dbReference type="RuleBase" id="RU361216"/>
    </source>
</evidence>
<dbReference type="Gene3D" id="1.10.3860.10">
    <property type="entry name" value="Sodium:dicarboxylate symporter"/>
    <property type="match status" value="1"/>
</dbReference>
<evidence type="ECO:0000313" key="8">
    <source>
        <dbReference type="EMBL" id="KAH7374589.1"/>
    </source>
</evidence>
<feature type="transmembrane region" description="Helical" evidence="6">
    <location>
        <begin position="276"/>
        <end position="301"/>
    </location>
</feature>
<keyword evidence="6" id="KW-0769">Symport</keyword>
<gene>
    <name evidence="8" type="ORF">B0T11DRAFT_1777</name>
</gene>
<keyword evidence="3 6" id="KW-0812">Transmembrane</keyword>
<evidence type="ECO:0000256" key="3">
    <source>
        <dbReference type="ARBA" id="ARBA00022692"/>
    </source>
</evidence>
<comment type="caution">
    <text evidence="8">The sequence shown here is derived from an EMBL/GenBank/DDBJ whole genome shotgun (WGS) entry which is preliminary data.</text>
</comment>
<proteinExistence type="inferred from homology"/>
<organism evidence="8 9">
    <name type="scientific">Plectosphaerella cucumerina</name>
    <dbReference type="NCBI Taxonomy" id="40658"/>
    <lineage>
        <taxon>Eukaryota</taxon>
        <taxon>Fungi</taxon>
        <taxon>Dikarya</taxon>
        <taxon>Ascomycota</taxon>
        <taxon>Pezizomycotina</taxon>
        <taxon>Sordariomycetes</taxon>
        <taxon>Hypocreomycetidae</taxon>
        <taxon>Glomerellales</taxon>
        <taxon>Plectosphaerellaceae</taxon>
        <taxon>Plectosphaerella</taxon>
    </lineage>
</organism>
<dbReference type="SUPFAM" id="SSF118215">
    <property type="entry name" value="Proton glutamate symport protein"/>
    <property type="match status" value="1"/>
</dbReference>
<feature type="transmembrane region" description="Helical" evidence="6">
    <location>
        <begin position="58"/>
        <end position="76"/>
    </location>
</feature>
<name>A0A8K0TLK9_9PEZI</name>
<dbReference type="OrthoDB" id="5877963at2759"/>